<name>A0A5D2J3Z4_GOSTO</name>
<evidence type="ECO:0000313" key="1">
    <source>
        <dbReference type="EMBL" id="TYH49284.1"/>
    </source>
</evidence>
<dbReference type="Proteomes" id="UP000322667">
    <property type="component" value="Chromosome D10"/>
</dbReference>
<gene>
    <name evidence="1" type="ORF">ES332_D10G125300v1</name>
</gene>
<reference evidence="1 2" key="1">
    <citation type="submission" date="2019-07" db="EMBL/GenBank/DDBJ databases">
        <title>WGS assembly of Gossypium tomentosum.</title>
        <authorList>
            <person name="Chen Z.J."/>
            <person name="Sreedasyam A."/>
            <person name="Ando A."/>
            <person name="Song Q."/>
            <person name="De L."/>
            <person name="Hulse-Kemp A."/>
            <person name="Ding M."/>
            <person name="Ye W."/>
            <person name="Kirkbride R."/>
            <person name="Jenkins J."/>
            <person name="Plott C."/>
            <person name="Lovell J."/>
            <person name="Lin Y.-M."/>
            <person name="Vaughn R."/>
            <person name="Liu B."/>
            <person name="Li W."/>
            <person name="Simpson S."/>
            <person name="Scheffler B."/>
            <person name="Saski C."/>
            <person name="Grover C."/>
            <person name="Hu G."/>
            <person name="Conover J."/>
            <person name="Carlson J."/>
            <person name="Shu S."/>
            <person name="Boston L."/>
            <person name="Williams M."/>
            <person name="Peterson D."/>
            <person name="Mcgee K."/>
            <person name="Jones D."/>
            <person name="Wendel J."/>
            <person name="Stelly D."/>
            <person name="Grimwood J."/>
            <person name="Schmutz J."/>
        </authorList>
    </citation>
    <scope>NUCLEOTIDE SEQUENCE [LARGE SCALE GENOMIC DNA]</scope>
    <source>
        <strain evidence="1">7179.01</strain>
    </source>
</reference>
<sequence>MCLLKSLTPSICLHRFPITDPPPPSRSPSIHLRFSNKIVFKKQLTLKSIWLTLASFPISRFSHKLKLLIY</sequence>
<dbReference type="EMBL" id="CM017632">
    <property type="protein sequence ID" value="TYH49284.1"/>
    <property type="molecule type" value="Genomic_DNA"/>
</dbReference>
<dbReference type="AlphaFoldDB" id="A0A5D2J3Z4"/>
<organism evidence="1 2">
    <name type="scientific">Gossypium tomentosum</name>
    <name type="common">Hawaiian cotton</name>
    <name type="synonym">Gossypium sandvicense</name>
    <dbReference type="NCBI Taxonomy" id="34277"/>
    <lineage>
        <taxon>Eukaryota</taxon>
        <taxon>Viridiplantae</taxon>
        <taxon>Streptophyta</taxon>
        <taxon>Embryophyta</taxon>
        <taxon>Tracheophyta</taxon>
        <taxon>Spermatophyta</taxon>
        <taxon>Magnoliopsida</taxon>
        <taxon>eudicotyledons</taxon>
        <taxon>Gunneridae</taxon>
        <taxon>Pentapetalae</taxon>
        <taxon>rosids</taxon>
        <taxon>malvids</taxon>
        <taxon>Malvales</taxon>
        <taxon>Malvaceae</taxon>
        <taxon>Malvoideae</taxon>
        <taxon>Gossypium</taxon>
    </lineage>
</organism>
<protein>
    <submittedName>
        <fullName evidence="1">Uncharacterized protein</fullName>
    </submittedName>
</protein>
<accession>A0A5D2J3Z4</accession>
<keyword evidence="2" id="KW-1185">Reference proteome</keyword>
<proteinExistence type="predicted"/>
<evidence type="ECO:0000313" key="2">
    <source>
        <dbReference type="Proteomes" id="UP000322667"/>
    </source>
</evidence>